<name>A0ABX1XQF6_9BACL</name>
<proteinExistence type="predicted"/>
<dbReference type="Proteomes" id="UP000616779">
    <property type="component" value="Unassembled WGS sequence"/>
</dbReference>
<accession>A0ABX1XQF6</accession>
<dbReference type="Gene3D" id="3.30.530.20">
    <property type="match status" value="1"/>
</dbReference>
<evidence type="ECO:0008006" key="3">
    <source>
        <dbReference type="Google" id="ProtNLM"/>
    </source>
</evidence>
<dbReference type="EMBL" id="WHOA01000006">
    <property type="protein sequence ID" value="NOU70039.1"/>
    <property type="molecule type" value="Genomic_DNA"/>
</dbReference>
<protein>
    <recommendedName>
        <fullName evidence="3">Polyketide cyclase</fullName>
    </recommendedName>
</protein>
<keyword evidence="2" id="KW-1185">Reference proteome</keyword>
<comment type="caution">
    <text evidence="1">The sequence shown here is derived from an EMBL/GenBank/DDBJ whole genome shotgun (WGS) entry which is preliminary data.</text>
</comment>
<dbReference type="InterPro" id="IPR023393">
    <property type="entry name" value="START-like_dom_sf"/>
</dbReference>
<organism evidence="1 2">
    <name type="scientific">Paenibacillus phytorum</name>
    <dbReference type="NCBI Taxonomy" id="2654977"/>
    <lineage>
        <taxon>Bacteria</taxon>
        <taxon>Bacillati</taxon>
        <taxon>Bacillota</taxon>
        <taxon>Bacilli</taxon>
        <taxon>Bacillales</taxon>
        <taxon>Paenibacillaceae</taxon>
        <taxon>Paenibacillus</taxon>
    </lineage>
</organism>
<dbReference type="InterPro" id="IPR019587">
    <property type="entry name" value="Polyketide_cyclase/dehydratase"/>
</dbReference>
<dbReference type="RefSeq" id="WP_171640165.1">
    <property type="nucleotide sequence ID" value="NZ_WHOA01000006.1"/>
</dbReference>
<dbReference type="Pfam" id="PF10604">
    <property type="entry name" value="Polyketide_cyc2"/>
    <property type="match status" value="1"/>
</dbReference>
<evidence type="ECO:0000313" key="2">
    <source>
        <dbReference type="Proteomes" id="UP000616779"/>
    </source>
</evidence>
<evidence type="ECO:0000313" key="1">
    <source>
        <dbReference type="EMBL" id="NOU70039.1"/>
    </source>
</evidence>
<gene>
    <name evidence="1" type="ORF">GC098_01070</name>
</gene>
<dbReference type="SUPFAM" id="SSF55961">
    <property type="entry name" value="Bet v1-like"/>
    <property type="match status" value="1"/>
</dbReference>
<sequence length="146" mass="16226">MWKFEHSVTTEAKAETIWGLYSNIDTWKEWDGFVHVELFGDFKEGTKGTLQPKGRDALAYMIVEVKPLRSFSDITHMPAAGISISISFSHDIDSKENGTRVTHTMTITGPNAETLGPQIGGEISQRIPHTAQSLVQLARKIELEAV</sequence>
<reference evidence="1 2" key="1">
    <citation type="submission" date="2019-10" db="EMBL/GenBank/DDBJ databases">
        <title>Description of Paenibacillus terrestris sp. nov.</title>
        <authorList>
            <person name="Carlier A."/>
            <person name="Qi S."/>
        </authorList>
    </citation>
    <scope>NUCLEOTIDE SEQUENCE [LARGE SCALE GENOMIC DNA]</scope>
    <source>
        <strain evidence="1 2">LMG 31458</strain>
    </source>
</reference>